<evidence type="ECO:0000256" key="1">
    <source>
        <dbReference type="ARBA" id="ARBA00004533"/>
    </source>
</evidence>
<comment type="caution">
    <text evidence="7">The sequence shown here is derived from an EMBL/GenBank/DDBJ whole genome shotgun (WGS) entry which is preliminary data.</text>
</comment>
<dbReference type="InterPro" id="IPR004960">
    <property type="entry name" value="LipA_acyltrans"/>
</dbReference>
<keyword evidence="4" id="KW-0808">Transferase</keyword>
<keyword evidence="6" id="KW-0012">Acyltransferase</keyword>
<keyword evidence="3" id="KW-0997">Cell inner membrane</keyword>
<reference evidence="7 8" key="1">
    <citation type="submission" date="2014-06" db="EMBL/GenBank/DDBJ databases">
        <authorList>
            <person name="Ju J."/>
            <person name="Zhang J."/>
        </authorList>
    </citation>
    <scope>NUCLEOTIDE SEQUENCE [LARGE SCALE GENOMIC DNA]</scope>
    <source>
        <strain evidence="7">DmW_042</strain>
    </source>
</reference>
<comment type="subcellular location">
    <subcellularLocation>
        <location evidence="1">Cell inner membrane</location>
    </subcellularLocation>
</comment>
<sequence length="290" mass="33140">MPERGSKAAMSLAIWLARRLGWRRLRVLLWPITFYFFLFNKSARYASRVYLARNLHRHISSRLVLRHFHAFGQTVLDRLFFLLAPQTMLPVRCHGREIFQRIMEQGQGALLLGAHIGSFEALRTLAQDHGVPVRMLMYRSNLGGATQVLEALDPDYLQTIIPIGQTDSMLQVAESLKRGEVIGILADRTPDTNHCIAVPFFGKNVMLPEGPYRLALATGAPIVFVSSVKNSDGIYDVTFSSFDVPYPAQRQDRAAFIQKGALCYSRWLEDQCTQHPLSWFNFYDYWKDLT</sequence>
<evidence type="ECO:0000256" key="2">
    <source>
        <dbReference type="ARBA" id="ARBA00022475"/>
    </source>
</evidence>
<dbReference type="Pfam" id="PF03279">
    <property type="entry name" value="Lip_A_acyltrans"/>
    <property type="match status" value="1"/>
</dbReference>
<proteinExistence type="predicted"/>
<dbReference type="GO" id="GO:0016746">
    <property type="term" value="F:acyltransferase activity"/>
    <property type="evidence" value="ECO:0007669"/>
    <property type="project" value="UniProtKB-KW"/>
</dbReference>
<dbReference type="AlphaFoldDB" id="A0A252AA73"/>
<dbReference type="CDD" id="cd07984">
    <property type="entry name" value="LPLAT_LABLAT-like"/>
    <property type="match status" value="1"/>
</dbReference>
<dbReference type="PANTHER" id="PTHR30606">
    <property type="entry name" value="LIPID A BIOSYNTHESIS LAUROYL ACYLTRANSFERASE"/>
    <property type="match status" value="1"/>
</dbReference>
<evidence type="ECO:0000256" key="4">
    <source>
        <dbReference type="ARBA" id="ARBA00022679"/>
    </source>
</evidence>
<evidence type="ECO:0000256" key="6">
    <source>
        <dbReference type="ARBA" id="ARBA00023315"/>
    </source>
</evidence>
<dbReference type="EMBL" id="JOMM01000020">
    <property type="protein sequence ID" value="OUI86489.1"/>
    <property type="molecule type" value="Genomic_DNA"/>
</dbReference>
<keyword evidence="2" id="KW-1003">Cell membrane</keyword>
<evidence type="ECO:0000256" key="5">
    <source>
        <dbReference type="ARBA" id="ARBA00023136"/>
    </source>
</evidence>
<evidence type="ECO:0008006" key="9">
    <source>
        <dbReference type="Google" id="ProtNLM"/>
    </source>
</evidence>
<dbReference type="PANTHER" id="PTHR30606:SF9">
    <property type="entry name" value="LIPID A BIOSYNTHESIS LAUROYLTRANSFERASE"/>
    <property type="match status" value="1"/>
</dbReference>
<keyword evidence="5" id="KW-0472">Membrane</keyword>
<name>A0A252AA73_9PROT</name>
<evidence type="ECO:0000256" key="3">
    <source>
        <dbReference type="ARBA" id="ARBA00022519"/>
    </source>
</evidence>
<evidence type="ECO:0000313" key="7">
    <source>
        <dbReference type="EMBL" id="OUI86489.1"/>
    </source>
</evidence>
<dbReference type="Proteomes" id="UP000194565">
    <property type="component" value="Unassembled WGS sequence"/>
</dbReference>
<dbReference type="GO" id="GO:0009247">
    <property type="term" value="P:glycolipid biosynthetic process"/>
    <property type="evidence" value="ECO:0007669"/>
    <property type="project" value="UniProtKB-ARBA"/>
</dbReference>
<protein>
    <recommendedName>
        <fullName evidence="9">Acyltransferase</fullName>
    </recommendedName>
</protein>
<gene>
    <name evidence="7" type="ORF">HC62_06570</name>
</gene>
<dbReference type="GO" id="GO:0005886">
    <property type="term" value="C:plasma membrane"/>
    <property type="evidence" value="ECO:0007669"/>
    <property type="project" value="UniProtKB-SubCell"/>
</dbReference>
<accession>A0A252AA73</accession>
<evidence type="ECO:0000313" key="8">
    <source>
        <dbReference type="Proteomes" id="UP000194565"/>
    </source>
</evidence>
<organism evidence="7 8">
    <name type="scientific">Acetobacter tropicalis</name>
    <dbReference type="NCBI Taxonomy" id="104102"/>
    <lineage>
        <taxon>Bacteria</taxon>
        <taxon>Pseudomonadati</taxon>
        <taxon>Pseudomonadota</taxon>
        <taxon>Alphaproteobacteria</taxon>
        <taxon>Acetobacterales</taxon>
        <taxon>Acetobacteraceae</taxon>
        <taxon>Acetobacter</taxon>
    </lineage>
</organism>